<evidence type="ECO:0000256" key="1">
    <source>
        <dbReference type="SAM" id="MobiDB-lite"/>
    </source>
</evidence>
<organism evidence="2 3">
    <name type="scientific">Paraburkholderia piptadeniae</name>
    <dbReference type="NCBI Taxonomy" id="1701573"/>
    <lineage>
        <taxon>Bacteria</taxon>
        <taxon>Pseudomonadati</taxon>
        <taxon>Pseudomonadota</taxon>
        <taxon>Betaproteobacteria</taxon>
        <taxon>Burkholderiales</taxon>
        <taxon>Burkholderiaceae</taxon>
        <taxon>Paraburkholderia</taxon>
    </lineage>
</organism>
<dbReference type="EMBL" id="CYGY02000119">
    <property type="protein sequence ID" value="SIT51378.1"/>
    <property type="molecule type" value="Genomic_DNA"/>
</dbReference>
<proteinExistence type="predicted"/>
<comment type="caution">
    <text evidence="2">The sequence shown here is derived from an EMBL/GenBank/DDBJ whole genome shotgun (WGS) entry which is preliminary data.</text>
</comment>
<reference evidence="2" key="1">
    <citation type="submission" date="2016-12" db="EMBL/GenBank/DDBJ databases">
        <authorList>
            <person name="Moulin L."/>
        </authorList>
    </citation>
    <scope>NUCLEOTIDE SEQUENCE [LARGE SCALE GENOMIC DNA]</scope>
    <source>
        <strain evidence="2">STM 7183</strain>
    </source>
</reference>
<dbReference type="AlphaFoldDB" id="A0A1N7SV81"/>
<keyword evidence="3" id="KW-1185">Reference proteome</keyword>
<accession>A0A1N7SV81</accession>
<gene>
    <name evidence="2" type="ORF">BN2476_1190006</name>
</gene>
<protein>
    <submittedName>
        <fullName evidence="2">Uncharacterized protein</fullName>
    </submittedName>
</protein>
<feature type="region of interest" description="Disordered" evidence="1">
    <location>
        <begin position="1"/>
        <end position="39"/>
    </location>
</feature>
<sequence length="51" mass="5557">MISAFANAFSFSKGHSQKRRAKKKSDATGNRNAPNLSHVAKRGLLLKTVLC</sequence>
<evidence type="ECO:0000313" key="2">
    <source>
        <dbReference type="EMBL" id="SIT51378.1"/>
    </source>
</evidence>
<evidence type="ECO:0000313" key="3">
    <source>
        <dbReference type="Proteomes" id="UP000195569"/>
    </source>
</evidence>
<dbReference type="Proteomes" id="UP000195569">
    <property type="component" value="Unassembled WGS sequence"/>
</dbReference>
<name>A0A1N7SV81_9BURK</name>